<dbReference type="PRINTS" id="PR00360">
    <property type="entry name" value="C2DOMAIN"/>
</dbReference>
<name>A0JJX1_PHYPA</name>
<gene>
    <name evidence="15" type="primary">NTMC2Type1.2</name>
    <name evidence="17" type="synonym">LOC112273516</name>
    <name evidence="16" type="ORF">PHYPA_024908</name>
</gene>
<reference evidence="16 18" key="2">
    <citation type="journal article" date="2008" name="Science">
        <title>The Physcomitrella genome reveals evolutionary insights into the conquest of land by plants.</title>
        <authorList>
            <person name="Rensing S."/>
            <person name="Lang D."/>
            <person name="Zimmer A."/>
            <person name="Terry A."/>
            <person name="Salamov A."/>
            <person name="Shapiro H."/>
            <person name="Nishiyama T."/>
            <person name="Perroud P.-F."/>
            <person name="Lindquist E."/>
            <person name="Kamisugi Y."/>
            <person name="Tanahashi T."/>
            <person name="Sakakibara K."/>
            <person name="Fujita T."/>
            <person name="Oishi K."/>
            <person name="Shin-I T."/>
            <person name="Kuroki Y."/>
            <person name="Toyoda A."/>
            <person name="Suzuki Y."/>
            <person name="Hashimoto A."/>
            <person name="Yamaguchi K."/>
            <person name="Sugano A."/>
            <person name="Kohara Y."/>
            <person name="Fujiyama A."/>
            <person name="Anterola A."/>
            <person name="Aoki S."/>
            <person name="Ashton N."/>
            <person name="Barbazuk W.B."/>
            <person name="Barker E."/>
            <person name="Bennetzen J."/>
            <person name="Bezanilla M."/>
            <person name="Blankenship R."/>
            <person name="Cho S.H."/>
            <person name="Dutcher S."/>
            <person name="Estelle M."/>
            <person name="Fawcett J.A."/>
            <person name="Gundlach H."/>
            <person name="Hanada K."/>
            <person name="Heyl A."/>
            <person name="Hicks K.A."/>
            <person name="Hugh J."/>
            <person name="Lohr M."/>
            <person name="Mayer K."/>
            <person name="Melkozernov A."/>
            <person name="Murata T."/>
            <person name="Nelson D."/>
            <person name="Pils B."/>
            <person name="Prigge M."/>
            <person name="Reiss B."/>
            <person name="Renner T."/>
            <person name="Rombauts S."/>
            <person name="Rushton P."/>
            <person name="Sanderfoot A."/>
            <person name="Schween G."/>
            <person name="Shiu S.-H."/>
            <person name="Stueber K."/>
            <person name="Theodoulou F.L."/>
            <person name="Tu H."/>
            <person name="Van de Peer Y."/>
            <person name="Verrier P.J."/>
            <person name="Waters E."/>
            <person name="Wood A."/>
            <person name="Yang L."/>
            <person name="Cove D."/>
            <person name="Cuming A."/>
            <person name="Hasebe M."/>
            <person name="Lucas S."/>
            <person name="Mishler D.B."/>
            <person name="Reski R."/>
            <person name="Grigoriev I."/>
            <person name="Quatrano R.S."/>
            <person name="Boore J.L."/>
        </authorList>
    </citation>
    <scope>NUCLEOTIDE SEQUENCE [LARGE SCALE GENOMIC DNA]</scope>
    <source>
        <strain evidence="17 18">cv. Gransden 2004</strain>
    </source>
</reference>
<dbReference type="EnsemblPlants" id="Pp3c20_8650V3.2">
    <property type="protein sequence ID" value="Pp3c20_8650V3.2"/>
    <property type="gene ID" value="Pp3c20_8650"/>
</dbReference>
<dbReference type="GO" id="GO:0006869">
    <property type="term" value="P:lipid transport"/>
    <property type="evidence" value="ECO:0007669"/>
    <property type="project" value="UniProtKB-KW"/>
</dbReference>
<evidence type="ECO:0000256" key="8">
    <source>
        <dbReference type="ARBA" id="ARBA00022989"/>
    </source>
</evidence>
<evidence type="ECO:0000256" key="1">
    <source>
        <dbReference type="ARBA" id="ARBA00004167"/>
    </source>
</evidence>
<evidence type="ECO:0000256" key="10">
    <source>
        <dbReference type="ARBA" id="ARBA00023121"/>
    </source>
</evidence>
<reference evidence="17" key="4">
    <citation type="submission" date="2020-12" db="UniProtKB">
        <authorList>
            <consortium name="EnsemblPlants"/>
        </authorList>
    </citation>
    <scope>IDENTIFICATION</scope>
</reference>
<proteinExistence type="evidence at transcript level"/>
<reference evidence="16 18" key="3">
    <citation type="journal article" date="2018" name="Plant J.">
        <title>The Physcomitrella patens chromosome-scale assembly reveals moss genome structure and evolution.</title>
        <authorList>
            <person name="Lang D."/>
            <person name="Ullrich K.K."/>
            <person name="Murat F."/>
            <person name="Fuchs J."/>
            <person name="Jenkins J."/>
            <person name="Haas F.B."/>
            <person name="Piednoel M."/>
            <person name="Gundlach H."/>
            <person name="Van Bel M."/>
            <person name="Meyberg R."/>
            <person name="Vives C."/>
            <person name="Morata J."/>
            <person name="Symeonidi A."/>
            <person name="Hiss M."/>
            <person name="Muchero W."/>
            <person name="Kamisugi Y."/>
            <person name="Saleh O."/>
            <person name="Blanc G."/>
            <person name="Decker E.L."/>
            <person name="van Gessel N."/>
            <person name="Grimwood J."/>
            <person name="Hayes R.D."/>
            <person name="Graham S.W."/>
            <person name="Gunter L.E."/>
            <person name="McDaniel S.F."/>
            <person name="Hoernstein S.N.W."/>
            <person name="Larsson A."/>
            <person name="Li F.W."/>
            <person name="Perroud P.F."/>
            <person name="Phillips J."/>
            <person name="Ranjan P."/>
            <person name="Rokshar D.S."/>
            <person name="Rothfels C.J."/>
            <person name="Schneider L."/>
            <person name="Shu S."/>
            <person name="Stevenson D.W."/>
            <person name="Thummler F."/>
            <person name="Tillich M."/>
            <person name="Villarreal Aguilar J.C."/>
            <person name="Widiez T."/>
            <person name="Wong G.K."/>
            <person name="Wymore A."/>
            <person name="Zhang Y."/>
            <person name="Zimmer A.D."/>
            <person name="Quatrano R.S."/>
            <person name="Mayer K.F.X."/>
            <person name="Goodstein D."/>
            <person name="Casacuberta J.M."/>
            <person name="Vandepoele K."/>
            <person name="Reski R."/>
            <person name="Cuming A.C."/>
            <person name="Tuskan G.A."/>
            <person name="Maumus F."/>
            <person name="Salse J."/>
            <person name="Schmutz J."/>
            <person name="Rensing S.A."/>
        </authorList>
    </citation>
    <scope>NUCLEOTIDE SEQUENCE [LARGE SCALE GENOMIC DNA]</scope>
    <source>
        <strain evidence="17 18">cv. Gransden 2004</strain>
    </source>
</reference>
<dbReference type="CDD" id="cd21677">
    <property type="entry name" value="SMP_SYT"/>
    <property type="match status" value="1"/>
</dbReference>
<evidence type="ECO:0000256" key="7">
    <source>
        <dbReference type="ARBA" id="ARBA00022837"/>
    </source>
</evidence>
<feature type="transmembrane region" description="Helical" evidence="12">
    <location>
        <begin position="7"/>
        <end position="31"/>
    </location>
</feature>
<evidence type="ECO:0000256" key="4">
    <source>
        <dbReference type="ARBA" id="ARBA00022692"/>
    </source>
</evidence>
<evidence type="ECO:0000256" key="9">
    <source>
        <dbReference type="ARBA" id="ARBA00023055"/>
    </source>
</evidence>
<dbReference type="Pfam" id="PF00168">
    <property type="entry name" value="C2"/>
    <property type="match status" value="2"/>
</dbReference>
<keyword evidence="6" id="KW-0677">Repeat</keyword>
<dbReference type="PaxDb" id="3218-PP1S9_391V6.1"/>
<evidence type="ECO:0000313" key="15">
    <source>
        <dbReference type="EMBL" id="CAL64984.1"/>
    </source>
</evidence>
<accession>A0JJX1</accession>
<sequence length="538" mass="60723">MGIVSTILGFVGFGWGIGVGLAIGYFLFIYFQPVDEKDPVIRNLDELDSRTLQGLLGEIPLWVKNPDYHRVDWVNRFLKDIWPYLDKAICKMVRQQAQPYIDKYGPQYKMDSIEFQSLTLGTLPPTFVGMKVYDTKEAEMILEPSFKFAGNPNIIVAVKAFGLKATVQVVDVQVFATARITLKPLIPVFPCFSKIVVSLMEKPHVDFGLKLLGGDIMAIPGLYGFVKDTIANQVADMYMWPKSLEIPINTDASADKKPVGVVEVKIIRATNLMKKDFMGKADPYVKIQLVNTMLSKTTRAKMNTLNPEWNQTFKLSVQDLKSQSLELQVFDWEKVGAHDKMGMQVVPLKDLQENVPKLQTVPLFKNMDPNDEANSKKRGELTFEMNLRLFKEDDTEEDIKAKSMDDGQFANGVKSSEGGLLSVIIHQAQELEGKHHTNPFVEVNFRGDKKKTPVVKKNKNPRWDQLFTWQLDDPPVSDSLHIEVLSKGSSLNMVHRHEILGSVNIPLGDVVKNKNINSKYGLANSHGMIQVELKWKPV</sequence>
<dbReference type="EMBL" id="AM410047">
    <property type="protein sequence ID" value="CAL64984.1"/>
    <property type="molecule type" value="mRNA"/>
</dbReference>
<dbReference type="Gene3D" id="2.60.40.150">
    <property type="entry name" value="C2 domain"/>
    <property type="match status" value="2"/>
</dbReference>
<evidence type="ECO:0000256" key="11">
    <source>
        <dbReference type="ARBA" id="ARBA00023136"/>
    </source>
</evidence>
<evidence type="ECO:0000313" key="16">
    <source>
        <dbReference type="EMBL" id="PNR32965.1"/>
    </source>
</evidence>
<dbReference type="InterPro" id="IPR045050">
    <property type="entry name" value="Synaptotagmin_plant"/>
</dbReference>
<dbReference type="GO" id="GO:0005783">
    <property type="term" value="C:endoplasmic reticulum"/>
    <property type="evidence" value="ECO:0000318"/>
    <property type="project" value="GO_Central"/>
</dbReference>
<keyword evidence="5" id="KW-0479">Metal-binding</keyword>
<dbReference type="GO" id="GO:0016020">
    <property type="term" value="C:membrane"/>
    <property type="evidence" value="ECO:0007669"/>
    <property type="project" value="UniProtKB-SubCell"/>
</dbReference>
<dbReference type="OMA" id="DIPDCYC"/>
<dbReference type="Proteomes" id="UP000006727">
    <property type="component" value="Chromosome 20"/>
</dbReference>
<dbReference type="EMBL" id="AM410048">
    <property type="protein sequence ID" value="CAL64985.1"/>
    <property type="molecule type" value="mRNA"/>
</dbReference>
<evidence type="ECO:0000313" key="17">
    <source>
        <dbReference type="EnsemblPlants" id="Pp3c20_8650V3.1"/>
    </source>
</evidence>
<dbReference type="PANTHER" id="PTHR10774:SF188">
    <property type="entry name" value="SYNAPTOTAGMIN-2"/>
    <property type="match status" value="1"/>
</dbReference>
<dbReference type="Gramene" id="Pp3c20_8650V3.2">
    <property type="protein sequence ID" value="Pp3c20_8650V3.2"/>
    <property type="gene ID" value="Pp3c20_8650"/>
</dbReference>
<keyword evidence="18" id="KW-1185">Reference proteome</keyword>
<dbReference type="SMART" id="SM00239">
    <property type="entry name" value="C2"/>
    <property type="match status" value="2"/>
</dbReference>
<keyword evidence="11 12" id="KW-0472">Membrane</keyword>
<evidence type="ECO:0000259" key="14">
    <source>
        <dbReference type="PROSITE" id="PS51847"/>
    </source>
</evidence>
<comment type="similarity">
    <text evidence="2">Belongs to the synaptotagmin family.</text>
</comment>
<evidence type="ECO:0000256" key="12">
    <source>
        <dbReference type="SAM" id="Phobius"/>
    </source>
</evidence>
<dbReference type="GO" id="GO:0008289">
    <property type="term" value="F:lipid binding"/>
    <property type="evidence" value="ECO:0007669"/>
    <property type="project" value="UniProtKB-KW"/>
</dbReference>
<dbReference type="Pfam" id="PF17047">
    <property type="entry name" value="SMP_LBD"/>
    <property type="match status" value="1"/>
</dbReference>
<reference evidence="15" key="1">
    <citation type="journal article" date="2007" name="BMC Genomics">
        <title>Evolutionary genomics of plant genes encoding N-terminal-TM-C2 domain proteins and the similar FAM62 genes and synaptotagmin genes of metazoans.</title>
        <authorList>
            <person name="Craxton M."/>
        </authorList>
    </citation>
    <scope>NUCLEOTIDE SEQUENCE</scope>
</reference>
<dbReference type="AlphaFoldDB" id="A0JJX1"/>
<feature type="domain" description="C2" evidence="13">
    <location>
        <begin position="402"/>
        <end position="520"/>
    </location>
</feature>
<evidence type="ECO:0000256" key="5">
    <source>
        <dbReference type="ARBA" id="ARBA00022723"/>
    </source>
</evidence>
<dbReference type="PROSITE" id="PS51847">
    <property type="entry name" value="SMP"/>
    <property type="match status" value="1"/>
</dbReference>
<keyword evidence="9" id="KW-0445">Lipid transport</keyword>
<feature type="domain" description="C2" evidence="13">
    <location>
        <begin position="242"/>
        <end position="363"/>
    </location>
</feature>
<keyword evidence="4 12" id="KW-0812">Transmembrane</keyword>
<dbReference type="InterPro" id="IPR035892">
    <property type="entry name" value="C2_domain_sf"/>
</dbReference>
<evidence type="ECO:0000259" key="13">
    <source>
        <dbReference type="PROSITE" id="PS50004"/>
    </source>
</evidence>
<dbReference type="HOGENOM" id="CLU_028927_1_1_1"/>
<organism evidence="15">
    <name type="scientific">Physcomitrium patens</name>
    <name type="common">Spreading-leaved earth moss</name>
    <name type="synonym">Physcomitrella patens</name>
    <dbReference type="NCBI Taxonomy" id="3218"/>
    <lineage>
        <taxon>Eukaryota</taxon>
        <taxon>Viridiplantae</taxon>
        <taxon>Streptophyta</taxon>
        <taxon>Embryophyta</taxon>
        <taxon>Bryophyta</taxon>
        <taxon>Bryophytina</taxon>
        <taxon>Bryopsida</taxon>
        <taxon>Funariidae</taxon>
        <taxon>Funariales</taxon>
        <taxon>Funariaceae</taxon>
        <taxon>Physcomitrium</taxon>
    </lineage>
</organism>
<keyword evidence="3" id="KW-0813">Transport</keyword>
<dbReference type="PANTHER" id="PTHR10774">
    <property type="entry name" value="EXTENDED SYNAPTOTAGMIN-RELATED"/>
    <property type="match status" value="1"/>
</dbReference>
<dbReference type="GO" id="GO:0046872">
    <property type="term" value="F:metal ion binding"/>
    <property type="evidence" value="ECO:0007669"/>
    <property type="project" value="UniProtKB-KW"/>
</dbReference>
<dbReference type="CDD" id="cd00030">
    <property type="entry name" value="C2"/>
    <property type="match status" value="2"/>
</dbReference>
<dbReference type="InterPro" id="IPR000008">
    <property type="entry name" value="C2_dom"/>
</dbReference>
<dbReference type="SUPFAM" id="SSF49562">
    <property type="entry name" value="C2 domain (Calcium/lipid-binding domain, CaLB)"/>
    <property type="match status" value="2"/>
</dbReference>
<protein>
    <submittedName>
        <fullName evidence="15">NTMC2Type1.2 protein</fullName>
    </submittedName>
</protein>
<evidence type="ECO:0000256" key="3">
    <source>
        <dbReference type="ARBA" id="ARBA00022448"/>
    </source>
</evidence>
<dbReference type="STRING" id="3218.A0JJX1"/>
<keyword evidence="7" id="KW-0106">Calcium</keyword>
<feature type="domain" description="SMP-LTD" evidence="14">
    <location>
        <begin position="67"/>
        <end position="249"/>
    </location>
</feature>
<evidence type="ECO:0000313" key="18">
    <source>
        <dbReference type="Proteomes" id="UP000006727"/>
    </source>
</evidence>
<dbReference type="InterPro" id="IPR031468">
    <property type="entry name" value="SMP_LBD"/>
</dbReference>
<evidence type="ECO:0000256" key="6">
    <source>
        <dbReference type="ARBA" id="ARBA00022737"/>
    </source>
</evidence>
<keyword evidence="10" id="KW-0446">Lipid-binding</keyword>
<dbReference type="EMBL" id="AM410049">
    <property type="protein sequence ID" value="CAL64986.1"/>
    <property type="molecule type" value="Genomic_DNA"/>
</dbReference>
<dbReference type="EMBL" id="ABEU02000020">
    <property type="protein sequence ID" value="PNR32965.1"/>
    <property type="molecule type" value="Genomic_DNA"/>
</dbReference>
<dbReference type="InterPro" id="IPR039010">
    <property type="entry name" value="Synaptotagmin_SMP"/>
</dbReference>
<dbReference type="EnsemblPlants" id="Pp3c20_8650V3.1">
    <property type="protein sequence ID" value="Pp3c20_8650V3.1"/>
    <property type="gene ID" value="Pp3c20_8650"/>
</dbReference>
<dbReference type="PROSITE" id="PS50004">
    <property type="entry name" value="C2"/>
    <property type="match status" value="2"/>
</dbReference>
<dbReference type="Gramene" id="Pp3c20_8650V3.1">
    <property type="protein sequence ID" value="Pp3c20_8650V3.1"/>
    <property type="gene ID" value="Pp3c20_8650"/>
</dbReference>
<comment type="subcellular location">
    <subcellularLocation>
        <location evidence="1">Membrane</location>
        <topology evidence="1">Single-pass membrane protein</topology>
    </subcellularLocation>
</comment>
<evidence type="ECO:0000256" key="2">
    <source>
        <dbReference type="ARBA" id="ARBA00006996"/>
    </source>
</evidence>
<dbReference type="OrthoDB" id="67700at2759"/>
<keyword evidence="8 12" id="KW-1133">Transmembrane helix</keyword>